<dbReference type="PANTHER" id="PTHR13696">
    <property type="entry name" value="P-LOOP CONTAINING NUCLEOSIDE TRIPHOSPHATE HYDROLASE"/>
    <property type="match status" value="1"/>
</dbReference>
<dbReference type="Proteomes" id="UP000824202">
    <property type="component" value="Unassembled WGS sequence"/>
</dbReference>
<dbReference type="Pfam" id="PF13614">
    <property type="entry name" value="AAA_31"/>
    <property type="match status" value="1"/>
</dbReference>
<protein>
    <submittedName>
        <fullName evidence="2">AAA family ATPase</fullName>
    </submittedName>
</protein>
<dbReference type="InterPro" id="IPR025669">
    <property type="entry name" value="AAA_dom"/>
</dbReference>
<evidence type="ECO:0000313" key="3">
    <source>
        <dbReference type="Proteomes" id="UP000824202"/>
    </source>
</evidence>
<reference evidence="2" key="1">
    <citation type="journal article" date="2021" name="PeerJ">
        <title>Extensive microbial diversity within the chicken gut microbiome revealed by metagenomics and culture.</title>
        <authorList>
            <person name="Gilroy R."/>
            <person name="Ravi A."/>
            <person name="Getino M."/>
            <person name="Pursley I."/>
            <person name="Horton D.L."/>
            <person name="Alikhan N.F."/>
            <person name="Baker D."/>
            <person name="Gharbi K."/>
            <person name="Hall N."/>
            <person name="Watson M."/>
            <person name="Adriaenssens E.M."/>
            <person name="Foster-Nyarko E."/>
            <person name="Jarju S."/>
            <person name="Secka A."/>
            <person name="Antonio M."/>
            <person name="Oren A."/>
            <person name="Chaudhuri R.R."/>
            <person name="La Ragione R."/>
            <person name="Hildebrand F."/>
            <person name="Pallen M.J."/>
        </authorList>
    </citation>
    <scope>NUCLEOTIDE SEQUENCE</scope>
    <source>
        <strain evidence="2">23274</strain>
    </source>
</reference>
<dbReference type="EMBL" id="DXFT01000143">
    <property type="protein sequence ID" value="HIX03924.1"/>
    <property type="molecule type" value="Genomic_DNA"/>
</dbReference>
<dbReference type="CDD" id="cd02042">
    <property type="entry name" value="ParAB_family"/>
    <property type="match status" value="1"/>
</dbReference>
<evidence type="ECO:0000313" key="2">
    <source>
        <dbReference type="EMBL" id="HIX03924.1"/>
    </source>
</evidence>
<evidence type="ECO:0000259" key="1">
    <source>
        <dbReference type="Pfam" id="PF13614"/>
    </source>
</evidence>
<reference evidence="2" key="2">
    <citation type="submission" date="2021-04" db="EMBL/GenBank/DDBJ databases">
        <authorList>
            <person name="Gilroy R."/>
        </authorList>
    </citation>
    <scope>NUCLEOTIDE SEQUENCE</scope>
    <source>
        <strain evidence="2">23274</strain>
    </source>
</reference>
<proteinExistence type="predicted"/>
<dbReference type="Gene3D" id="3.40.50.300">
    <property type="entry name" value="P-loop containing nucleotide triphosphate hydrolases"/>
    <property type="match status" value="1"/>
</dbReference>
<dbReference type="FunFam" id="3.40.50.300:FF:000285">
    <property type="entry name" value="Sporulation initiation inhibitor Soj"/>
    <property type="match status" value="1"/>
</dbReference>
<name>A0A9D2ABT2_9BACT</name>
<organism evidence="2 3">
    <name type="scientific">Candidatus Odoribacter faecigallinarum</name>
    <dbReference type="NCBI Taxonomy" id="2838706"/>
    <lineage>
        <taxon>Bacteria</taxon>
        <taxon>Pseudomonadati</taxon>
        <taxon>Bacteroidota</taxon>
        <taxon>Bacteroidia</taxon>
        <taxon>Bacteroidales</taxon>
        <taxon>Odoribacteraceae</taxon>
        <taxon>Odoribacter</taxon>
    </lineage>
</organism>
<comment type="caution">
    <text evidence="2">The sequence shown here is derived from an EMBL/GenBank/DDBJ whole genome shotgun (WGS) entry which is preliminary data.</text>
</comment>
<dbReference type="InterPro" id="IPR050678">
    <property type="entry name" value="DNA_Partitioning_ATPase"/>
</dbReference>
<accession>A0A9D2ABT2</accession>
<sequence length="256" mass="27952">MSKIIAIANQKGGVGKTTTSVNLAASLAVLEQKVLLVDADPQGNASSGLGVDVQQLGDKTIYECLVDGLKASEAMLPTEIEHLTLLPSNINLVGAEVEMMNLPERELVMRKVLDEVKGDFDYILIDCSPSLGLITVNSLTAADSVIIPVQCEYFALEGLGKLLSTIKLIQKRLNTSLEIGGFVLTMYDSRLRLSNQVVEEVRKNFQDMVFKTLVNRNTRLAEAPSYGQPAILYDASSRGAEDYMALAQELLMRNEK</sequence>
<dbReference type="InterPro" id="IPR027417">
    <property type="entry name" value="P-loop_NTPase"/>
</dbReference>
<dbReference type="PIRSF" id="PIRSF009320">
    <property type="entry name" value="Nuc_binding_HP_1000"/>
    <property type="match status" value="1"/>
</dbReference>
<gene>
    <name evidence="2" type="ORF">H9863_07410</name>
</gene>
<dbReference type="AlphaFoldDB" id="A0A9D2ABT2"/>
<dbReference type="SUPFAM" id="SSF52540">
    <property type="entry name" value="P-loop containing nucleoside triphosphate hydrolases"/>
    <property type="match status" value="1"/>
</dbReference>
<feature type="domain" description="AAA" evidence="1">
    <location>
        <begin position="2"/>
        <end position="179"/>
    </location>
</feature>
<dbReference type="PANTHER" id="PTHR13696:SF52">
    <property type="entry name" value="PARA FAMILY PROTEIN CT_582"/>
    <property type="match status" value="1"/>
</dbReference>